<accession>A0A2B7ZGN2</accession>
<gene>
    <name evidence="1" type="ORF">GX50_01482</name>
</gene>
<protein>
    <submittedName>
        <fullName evidence="1">Uncharacterized protein</fullName>
    </submittedName>
</protein>
<dbReference type="Proteomes" id="UP000226031">
    <property type="component" value="Unassembled WGS sequence"/>
</dbReference>
<sequence>MKRQRLRNKSKIHSFVEHFVATEPENWRYQGRGADPINKNDLERRRDGICPVSVELVHNQLIHSGIIASCNQAIKNLEAEKQALQPTGCL</sequence>
<organism evidence="1 2">
    <name type="scientific">[Emmonsia] crescens</name>
    <dbReference type="NCBI Taxonomy" id="73230"/>
    <lineage>
        <taxon>Eukaryota</taxon>
        <taxon>Fungi</taxon>
        <taxon>Dikarya</taxon>
        <taxon>Ascomycota</taxon>
        <taxon>Pezizomycotina</taxon>
        <taxon>Eurotiomycetes</taxon>
        <taxon>Eurotiomycetidae</taxon>
        <taxon>Onygenales</taxon>
        <taxon>Ajellomycetaceae</taxon>
        <taxon>Emergomyces</taxon>
    </lineage>
</organism>
<keyword evidence="2" id="KW-1185">Reference proteome</keyword>
<evidence type="ECO:0000313" key="1">
    <source>
        <dbReference type="EMBL" id="PGH35634.1"/>
    </source>
</evidence>
<proteinExistence type="predicted"/>
<dbReference type="EMBL" id="PDND01000018">
    <property type="protein sequence ID" value="PGH35634.1"/>
    <property type="molecule type" value="Genomic_DNA"/>
</dbReference>
<reference evidence="1 2" key="1">
    <citation type="submission" date="2017-10" db="EMBL/GenBank/DDBJ databases">
        <title>Comparative genomics in systemic dimorphic fungi from Ajellomycetaceae.</title>
        <authorList>
            <person name="Munoz J.F."/>
            <person name="Mcewen J.G."/>
            <person name="Clay O.K."/>
            <person name="Cuomo C.A."/>
        </authorList>
    </citation>
    <scope>NUCLEOTIDE SEQUENCE [LARGE SCALE GENOMIC DNA]</scope>
    <source>
        <strain evidence="1 2">UAMH4076</strain>
    </source>
</reference>
<dbReference type="AlphaFoldDB" id="A0A2B7ZGN2"/>
<comment type="caution">
    <text evidence="1">The sequence shown here is derived from an EMBL/GenBank/DDBJ whole genome shotgun (WGS) entry which is preliminary data.</text>
</comment>
<name>A0A2B7ZGN2_9EURO</name>
<evidence type="ECO:0000313" key="2">
    <source>
        <dbReference type="Proteomes" id="UP000226031"/>
    </source>
</evidence>